<dbReference type="Gene3D" id="1.25.40.10">
    <property type="entry name" value="Tetratricopeptide repeat domain"/>
    <property type="match status" value="2"/>
</dbReference>
<proteinExistence type="predicted"/>
<evidence type="ECO:0008006" key="2">
    <source>
        <dbReference type="Google" id="ProtNLM"/>
    </source>
</evidence>
<evidence type="ECO:0000313" key="1">
    <source>
        <dbReference type="EMBL" id="SUZ78870.1"/>
    </source>
</evidence>
<dbReference type="AlphaFoldDB" id="A0A381QIS1"/>
<protein>
    <recommendedName>
        <fullName evidence="2">MalT-like TPR region domain-containing protein</fullName>
    </recommendedName>
</protein>
<dbReference type="PANTHER" id="PTHR45588">
    <property type="entry name" value="TPR DOMAIN-CONTAINING PROTEIN"/>
    <property type="match status" value="1"/>
</dbReference>
<dbReference type="PANTHER" id="PTHR45588:SF1">
    <property type="entry name" value="WW DOMAIN-CONTAINING PROTEIN"/>
    <property type="match status" value="1"/>
</dbReference>
<organism evidence="1">
    <name type="scientific">marine metagenome</name>
    <dbReference type="NCBI Taxonomy" id="408172"/>
    <lineage>
        <taxon>unclassified sequences</taxon>
        <taxon>metagenomes</taxon>
        <taxon>ecological metagenomes</taxon>
    </lineage>
</organism>
<name>A0A381QIS1_9ZZZZ</name>
<accession>A0A381QIS1</accession>
<dbReference type="SUPFAM" id="SSF48452">
    <property type="entry name" value="TPR-like"/>
    <property type="match status" value="1"/>
</dbReference>
<sequence>MGITVLMHTLFACTQASNEQDTYGNITFQNSGTSDAQKAFLKGVKSLHSFEFDTARIAFQEAQNIDPSFAMAYWGEAMSENHPLWAQQDRERASIVLNSLASSLEGRLSKVSTEKEKEYLKAIEALYFSEGDKLRRDIAYSEAMAKMHQRWPDDHEISIFHALSLLGTIRPGDDGYKRQALAGSISQKVFKDNESHPGAAHFIIHSFDDPDHAILALPAAKVYSDIAPASAHALHMPSHIFVQLGMWDRVINSNIEAYAAAIENIEKLGLPAGREDFHTLSWLAYANLMLGEYEKASENLSTALATVEKNNGNKRIYNGYLNMKARHMIETGEWEDHNLMELDTIEGTNVNWITAVGMSAAYRDDSEIVDAVVERLSGIEKNALDSGKVYDAKRVSIMKKQVSAIAKLVTNDIEAAIALAKEAAKIEIQEMQAPSGPPVPMKPSSELYAEILMAANRPSEAILAYEESLAWIPERTPSLFGLAKAASLSGEASRAEEMLAKIKGMPGMNLEKPLFNTTETMD</sequence>
<gene>
    <name evidence="1" type="ORF">METZ01_LOCUS31724</name>
</gene>
<dbReference type="EMBL" id="UINC01001370">
    <property type="protein sequence ID" value="SUZ78870.1"/>
    <property type="molecule type" value="Genomic_DNA"/>
</dbReference>
<dbReference type="InterPro" id="IPR011990">
    <property type="entry name" value="TPR-like_helical_dom_sf"/>
</dbReference>
<reference evidence="1" key="1">
    <citation type="submission" date="2018-05" db="EMBL/GenBank/DDBJ databases">
        <authorList>
            <person name="Lanie J.A."/>
            <person name="Ng W.-L."/>
            <person name="Kazmierczak K.M."/>
            <person name="Andrzejewski T.M."/>
            <person name="Davidsen T.M."/>
            <person name="Wayne K.J."/>
            <person name="Tettelin H."/>
            <person name="Glass J.I."/>
            <person name="Rusch D."/>
            <person name="Podicherti R."/>
            <person name="Tsui H.-C.T."/>
            <person name="Winkler M.E."/>
        </authorList>
    </citation>
    <scope>NUCLEOTIDE SEQUENCE</scope>
</reference>